<sequence length="339" mass="38139">MERDTKVCVTGGSGYLGSWLVKKLLEKGYIVHATLRNLEDTSKTGLLKSLPKANTNLFLFQADLYKPIEFEKAIHGCQFVFHVATPLFHDPNKTSGNKDKVEAAVAGDKSIVETCIRSKSVKRLIYTASVLAASPLNEDGITFRSCMDESCWTPLHLSFPFGSQWLMDYVEGKTLAEKEVLSYNERDDDSKMEVVTLVCGLVGGETILSHVPRSVEAIYSQVKGSLENYNALRFLEQVIGLIPILHVDDVCEAHIFCMEKSSMEGRFICSATKTTSREIANYFSENYPEIKIDEEFMGESEREIILDTSKLTEMGFVYKYDLEKILDESLKFGRRVGDL</sequence>
<dbReference type="InterPro" id="IPR050425">
    <property type="entry name" value="NAD(P)_dehydrat-like"/>
</dbReference>
<name>A0A067K0J7_JATCU</name>
<keyword evidence="5" id="KW-1185">Reference proteome</keyword>
<dbReference type="GO" id="GO:0016616">
    <property type="term" value="F:oxidoreductase activity, acting on the CH-OH group of donors, NAD or NADP as acceptor"/>
    <property type="evidence" value="ECO:0007669"/>
    <property type="project" value="TreeGrafter"/>
</dbReference>
<dbReference type="Pfam" id="PF01370">
    <property type="entry name" value="Epimerase"/>
    <property type="match status" value="1"/>
</dbReference>
<dbReference type="Proteomes" id="UP000027138">
    <property type="component" value="Unassembled WGS sequence"/>
</dbReference>
<dbReference type="SUPFAM" id="SSF51735">
    <property type="entry name" value="NAD(P)-binding Rossmann-fold domains"/>
    <property type="match status" value="1"/>
</dbReference>
<keyword evidence="1" id="KW-0521">NADP</keyword>
<evidence type="ECO:0000313" key="5">
    <source>
        <dbReference type="Proteomes" id="UP000027138"/>
    </source>
</evidence>
<dbReference type="CDD" id="cd08958">
    <property type="entry name" value="FR_SDR_e"/>
    <property type="match status" value="1"/>
</dbReference>
<evidence type="ECO:0000313" key="4">
    <source>
        <dbReference type="EMBL" id="KDP25319.1"/>
    </source>
</evidence>
<dbReference type="Gene3D" id="3.40.50.720">
    <property type="entry name" value="NAD(P)-binding Rossmann-like Domain"/>
    <property type="match status" value="1"/>
</dbReference>
<dbReference type="AlphaFoldDB" id="A0A067K0J7"/>
<protein>
    <recommendedName>
        <fullName evidence="3">NAD-dependent epimerase/dehydratase domain-containing protein</fullName>
    </recommendedName>
</protein>
<evidence type="ECO:0000256" key="2">
    <source>
        <dbReference type="ARBA" id="ARBA00023002"/>
    </source>
</evidence>
<keyword evidence="2" id="KW-0560">Oxidoreductase</keyword>
<dbReference type="FunFam" id="3.40.50.720:FF:000645">
    <property type="entry name" value="Anthocyanidin reductase ((2S)-flavan-3-ol-forming)"/>
    <property type="match status" value="1"/>
</dbReference>
<organism evidence="4 5">
    <name type="scientific">Jatropha curcas</name>
    <name type="common">Barbados nut</name>
    <dbReference type="NCBI Taxonomy" id="180498"/>
    <lineage>
        <taxon>Eukaryota</taxon>
        <taxon>Viridiplantae</taxon>
        <taxon>Streptophyta</taxon>
        <taxon>Embryophyta</taxon>
        <taxon>Tracheophyta</taxon>
        <taxon>Spermatophyta</taxon>
        <taxon>Magnoliopsida</taxon>
        <taxon>eudicotyledons</taxon>
        <taxon>Gunneridae</taxon>
        <taxon>Pentapetalae</taxon>
        <taxon>rosids</taxon>
        <taxon>fabids</taxon>
        <taxon>Malpighiales</taxon>
        <taxon>Euphorbiaceae</taxon>
        <taxon>Crotonoideae</taxon>
        <taxon>Jatropheae</taxon>
        <taxon>Jatropha</taxon>
    </lineage>
</organism>
<feature type="domain" description="NAD-dependent epimerase/dehydratase" evidence="3">
    <location>
        <begin position="7"/>
        <end position="260"/>
    </location>
</feature>
<dbReference type="OrthoDB" id="2735536at2759"/>
<accession>A0A067K0J7</accession>
<dbReference type="PANTHER" id="PTHR10366:SF809">
    <property type="entry name" value="ANTHOCYANIDIN REDUCTASE"/>
    <property type="match status" value="1"/>
</dbReference>
<evidence type="ECO:0000259" key="3">
    <source>
        <dbReference type="Pfam" id="PF01370"/>
    </source>
</evidence>
<dbReference type="InterPro" id="IPR036291">
    <property type="entry name" value="NAD(P)-bd_dom_sf"/>
</dbReference>
<dbReference type="KEGG" id="jcu:105645693"/>
<gene>
    <name evidence="4" type="ORF">JCGZ_20475</name>
</gene>
<dbReference type="STRING" id="180498.A0A067K0J7"/>
<proteinExistence type="predicted"/>
<dbReference type="PANTHER" id="PTHR10366">
    <property type="entry name" value="NAD DEPENDENT EPIMERASE/DEHYDRATASE"/>
    <property type="match status" value="1"/>
</dbReference>
<dbReference type="EMBL" id="KK914993">
    <property type="protein sequence ID" value="KDP25319.1"/>
    <property type="molecule type" value="Genomic_DNA"/>
</dbReference>
<dbReference type="InterPro" id="IPR001509">
    <property type="entry name" value="Epimerase_deHydtase"/>
</dbReference>
<reference evidence="4 5" key="1">
    <citation type="journal article" date="2014" name="PLoS ONE">
        <title>Global Analysis of Gene Expression Profiles in Physic Nut (Jatropha curcas L.) Seedlings Exposed to Salt Stress.</title>
        <authorList>
            <person name="Zhang L."/>
            <person name="Zhang C."/>
            <person name="Wu P."/>
            <person name="Chen Y."/>
            <person name="Li M."/>
            <person name="Jiang H."/>
            <person name="Wu G."/>
        </authorList>
    </citation>
    <scope>NUCLEOTIDE SEQUENCE [LARGE SCALE GENOMIC DNA]</scope>
    <source>
        <strain evidence="5">cv. GZQX0401</strain>
        <tissue evidence="4">Young leaves</tissue>
    </source>
</reference>
<evidence type="ECO:0000256" key="1">
    <source>
        <dbReference type="ARBA" id="ARBA00022857"/>
    </source>
</evidence>